<evidence type="ECO:0000256" key="1">
    <source>
        <dbReference type="ARBA" id="ARBA00008909"/>
    </source>
</evidence>
<sequence>MKNLSIIEKYKSFNPKKANALDECGKHLEFALKQNTQTLEEKLKLACMYSCQDRFCPMCQWRKQLKYSALIFERICDLTAKKPLRYLFLTLTIKNCHLSDLRATIKHMNQSFQRLSQTIRYKKSILGSIRVLEFTRAKDKTIHPHFHILLAVQPSYFDRNLDKYINQAEFRSMWQSALRADYLPQVNIKIIKPKSQIAKEIKDPTKTPEQAYSAAIAELCKYPMKDTDLNAFSNDEFKELTKQMHNIRNINCGGIFKGALSKKLKELESDKKTDLVHINEKEQNNELWKIIAIYVYHFKKHNDKDGYDYYLHKIKPPPEDQEN</sequence>
<keyword evidence="2" id="KW-0235">DNA replication</keyword>
<dbReference type="RefSeq" id="WP_064438192.1">
    <property type="nucleotide sequence ID" value="NZ_CP011485.1"/>
</dbReference>
<dbReference type="AlphaFoldDB" id="A0A1A9HAF9"/>
<dbReference type="Proteomes" id="UP000078049">
    <property type="component" value="Chromosome"/>
</dbReference>
<proteinExistence type="inferred from homology"/>
<evidence type="ECO:0000313" key="3">
    <source>
        <dbReference type="EMBL" id="ANH47578.1"/>
    </source>
</evidence>
<dbReference type="GO" id="GO:0003677">
    <property type="term" value="F:DNA binding"/>
    <property type="evidence" value="ECO:0007669"/>
    <property type="project" value="InterPro"/>
</dbReference>
<reference evidence="3 4" key="1">
    <citation type="submission" date="2014-04" db="EMBL/GenBank/DDBJ databases">
        <title>Detecting global and local adaptation in a worldwide sample of Helicobacter pylori genomes.</title>
        <authorList>
            <person name="Montano V."/>
            <person name="Didelot X."/>
            <person name="Foll M."/>
            <person name="Linz B."/>
            <person name="Reinhardt R."/>
            <person name="Suerbaum S."/>
            <person name="Moodley Y."/>
            <person name="Jensen J.D."/>
        </authorList>
    </citation>
    <scope>NUCLEOTIDE SEQUENCE [LARGE SCALE GENOMIC DNA]</scope>
    <source>
        <strain evidence="4">ausabrJ05</strain>
    </source>
</reference>
<accession>A0A1A9HAF9</accession>
<dbReference type="InterPro" id="IPR000989">
    <property type="entry name" value="Rep"/>
</dbReference>
<protein>
    <submittedName>
        <fullName evidence="3">Uncharacterized protein</fullName>
    </submittedName>
</protein>
<organism evidence="3 4">
    <name type="scientific">Helicobacter pylori</name>
    <name type="common">Campylobacter pylori</name>
    <dbReference type="NCBI Taxonomy" id="210"/>
    <lineage>
        <taxon>Bacteria</taxon>
        <taxon>Pseudomonadati</taxon>
        <taxon>Campylobacterota</taxon>
        <taxon>Epsilonproteobacteria</taxon>
        <taxon>Campylobacterales</taxon>
        <taxon>Helicobacteraceae</taxon>
        <taxon>Helicobacter</taxon>
    </lineage>
</organism>
<comment type="similarity">
    <text evidence="1">Belongs to the Gram-positive plasmids replication protein type 1 family.</text>
</comment>
<evidence type="ECO:0000256" key="2">
    <source>
        <dbReference type="ARBA" id="ARBA00022705"/>
    </source>
</evidence>
<name>A0A1A9HAF9_HELPX</name>
<dbReference type="PATRIC" id="fig|210.2440.peg.1497"/>
<dbReference type="Pfam" id="PF01446">
    <property type="entry name" value="Rep_1"/>
    <property type="match status" value="1"/>
</dbReference>
<gene>
    <name evidence="3" type="ORF">AA973_07300</name>
</gene>
<evidence type="ECO:0000313" key="4">
    <source>
        <dbReference type="Proteomes" id="UP000078049"/>
    </source>
</evidence>
<dbReference type="EMBL" id="CP011485">
    <property type="protein sequence ID" value="ANH47578.1"/>
    <property type="molecule type" value="Genomic_DNA"/>
</dbReference>
<dbReference type="GO" id="GO:0006260">
    <property type="term" value="P:DNA replication"/>
    <property type="evidence" value="ECO:0007669"/>
    <property type="project" value="UniProtKB-KW"/>
</dbReference>